<dbReference type="InterPro" id="IPR001650">
    <property type="entry name" value="Helicase_C-like"/>
</dbReference>
<dbReference type="PROSITE" id="PS51192">
    <property type="entry name" value="HELICASE_ATP_BIND_1"/>
    <property type="match status" value="1"/>
</dbReference>
<dbReference type="Pfam" id="PF00176">
    <property type="entry name" value="SNF2-rel_dom"/>
    <property type="match status" value="1"/>
</dbReference>
<keyword evidence="3" id="KW-0132">Cell division</keyword>
<organism evidence="14">
    <name type="scientific">Soboliphyme baturini</name>
    <dbReference type="NCBI Taxonomy" id="241478"/>
    <lineage>
        <taxon>Eukaryota</taxon>
        <taxon>Metazoa</taxon>
        <taxon>Ecdysozoa</taxon>
        <taxon>Nematoda</taxon>
        <taxon>Enoplea</taxon>
        <taxon>Dorylaimia</taxon>
        <taxon>Dioctophymatida</taxon>
        <taxon>Dioctophymatoidea</taxon>
        <taxon>Soboliphymatidae</taxon>
        <taxon>Soboliphyme</taxon>
    </lineage>
</organism>
<dbReference type="InterPro" id="IPR049730">
    <property type="entry name" value="SNF2/RAD54-like_C"/>
</dbReference>
<dbReference type="InterPro" id="IPR038718">
    <property type="entry name" value="SNF2-like_sf"/>
</dbReference>
<evidence type="ECO:0000256" key="6">
    <source>
        <dbReference type="ARBA" id="ARBA00023306"/>
    </source>
</evidence>
<feature type="signal peptide" evidence="9">
    <location>
        <begin position="1"/>
        <end position="24"/>
    </location>
</feature>
<evidence type="ECO:0000256" key="3">
    <source>
        <dbReference type="ARBA" id="ARBA00022618"/>
    </source>
</evidence>
<dbReference type="GO" id="GO:0000724">
    <property type="term" value="P:double-strand break repair via homologous recombination"/>
    <property type="evidence" value="ECO:0007669"/>
    <property type="project" value="TreeGrafter"/>
</dbReference>
<dbReference type="Gene3D" id="3.40.50.10810">
    <property type="entry name" value="Tandem AAA-ATPase domain"/>
    <property type="match status" value="1"/>
</dbReference>
<evidence type="ECO:0000256" key="7">
    <source>
        <dbReference type="ARBA" id="ARBA00024776"/>
    </source>
</evidence>
<keyword evidence="9" id="KW-0732">Signal</keyword>
<dbReference type="GO" id="GO:0051301">
    <property type="term" value="P:cell division"/>
    <property type="evidence" value="ECO:0007669"/>
    <property type="project" value="UniProtKB-KW"/>
</dbReference>
<reference evidence="14" key="1">
    <citation type="submission" date="2016-06" db="UniProtKB">
        <authorList>
            <consortium name="WormBaseParasite"/>
        </authorList>
    </citation>
    <scope>IDENTIFICATION</scope>
</reference>
<evidence type="ECO:0000256" key="4">
    <source>
        <dbReference type="ARBA" id="ARBA00022776"/>
    </source>
</evidence>
<feature type="chain" id="PRO_5043140020" description="DNA repair and recombination protein RAD54-like" evidence="9">
    <location>
        <begin position="25"/>
        <end position="504"/>
    </location>
</feature>
<evidence type="ECO:0000259" key="11">
    <source>
        <dbReference type="PROSITE" id="PS51194"/>
    </source>
</evidence>
<dbReference type="InterPro" id="IPR027417">
    <property type="entry name" value="P-loop_NTPase"/>
</dbReference>
<comment type="function">
    <text evidence="7">Involved in mitotic DNA repair and meiotic recombination. Functions in the recombinational DNA repair pathway. Essential for interhomolog gene conversion (GC), but may have a less important role in intersister GC than spn-A/Rad51. In the presence of DNA, spn-A/Rad51 enhances the ATPase activity of okr/Rad54.</text>
</comment>
<evidence type="ECO:0000256" key="1">
    <source>
        <dbReference type="ARBA" id="ARBA00011467"/>
    </source>
</evidence>
<evidence type="ECO:0000256" key="9">
    <source>
        <dbReference type="SAM" id="SignalP"/>
    </source>
</evidence>
<evidence type="ECO:0000256" key="8">
    <source>
        <dbReference type="ARBA" id="ARBA00029956"/>
    </source>
</evidence>
<dbReference type="SUPFAM" id="SSF52540">
    <property type="entry name" value="P-loop containing nucleoside triphosphate hydrolases"/>
    <property type="match status" value="2"/>
</dbReference>
<keyword evidence="4" id="KW-0498">Mitosis</keyword>
<dbReference type="GO" id="GO:0005524">
    <property type="term" value="F:ATP binding"/>
    <property type="evidence" value="ECO:0007669"/>
    <property type="project" value="InterPro"/>
</dbReference>
<feature type="domain" description="Helicase C-terminal" evidence="11">
    <location>
        <begin position="308"/>
        <end position="494"/>
    </location>
</feature>
<dbReference type="AlphaFoldDB" id="A0A183IH68"/>
<gene>
    <name evidence="12" type="ORF">SBAD_LOCUS2963</name>
</gene>
<dbReference type="CDD" id="cd18793">
    <property type="entry name" value="SF2_C_SNF"/>
    <property type="match status" value="1"/>
</dbReference>
<reference evidence="12 13" key="2">
    <citation type="submission" date="2018-11" db="EMBL/GenBank/DDBJ databases">
        <authorList>
            <consortium name="Pathogen Informatics"/>
        </authorList>
    </citation>
    <scope>NUCLEOTIDE SEQUENCE [LARGE SCALE GENOMIC DNA]</scope>
</reference>
<dbReference type="SMART" id="SM00490">
    <property type="entry name" value="HELICc"/>
    <property type="match status" value="1"/>
</dbReference>
<evidence type="ECO:0000256" key="5">
    <source>
        <dbReference type="ARBA" id="ARBA00022801"/>
    </source>
</evidence>
<comment type="subunit">
    <text evidence="1">Interacts (via N-terminus) with spn-A/Rad51.</text>
</comment>
<dbReference type="Proteomes" id="UP000270296">
    <property type="component" value="Unassembled WGS sequence"/>
</dbReference>
<accession>A0A183IH68</accession>
<evidence type="ECO:0000256" key="2">
    <source>
        <dbReference type="ARBA" id="ARBA00015341"/>
    </source>
</evidence>
<dbReference type="GO" id="GO:0007131">
    <property type="term" value="P:reciprocal meiotic recombination"/>
    <property type="evidence" value="ECO:0007669"/>
    <property type="project" value="TreeGrafter"/>
</dbReference>
<dbReference type="GO" id="GO:0016787">
    <property type="term" value="F:hydrolase activity"/>
    <property type="evidence" value="ECO:0007669"/>
    <property type="project" value="UniProtKB-KW"/>
</dbReference>
<keyword evidence="6" id="KW-0131">Cell cycle</keyword>
<evidence type="ECO:0000313" key="12">
    <source>
        <dbReference type="EMBL" id="VDO99531.1"/>
    </source>
</evidence>
<dbReference type="PANTHER" id="PTHR45629">
    <property type="entry name" value="SNF2/RAD54 FAMILY MEMBER"/>
    <property type="match status" value="1"/>
</dbReference>
<dbReference type="InterPro" id="IPR014001">
    <property type="entry name" value="Helicase_ATP-bd"/>
</dbReference>
<keyword evidence="13" id="KW-1185">Reference proteome</keyword>
<evidence type="ECO:0000259" key="10">
    <source>
        <dbReference type="PROSITE" id="PS51192"/>
    </source>
</evidence>
<dbReference type="GO" id="GO:0005634">
    <property type="term" value="C:nucleus"/>
    <property type="evidence" value="ECO:0007669"/>
    <property type="project" value="TreeGrafter"/>
</dbReference>
<dbReference type="PROSITE" id="PS51194">
    <property type="entry name" value="HELICASE_CTER"/>
    <property type="match status" value="1"/>
</dbReference>
<dbReference type="PANTHER" id="PTHR45629:SF7">
    <property type="entry name" value="DNA EXCISION REPAIR PROTEIN ERCC-6-RELATED"/>
    <property type="match status" value="1"/>
</dbReference>
<dbReference type="Pfam" id="PF00271">
    <property type="entry name" value="Helicase_C"/>
    <property type="match status" value="1"/>
</dbReference>
<evidence type="ECO:0000313" key="13">
    <source>
        <dbReference type="Proteomes" id="UP000270296"/>
    </source>
</evidence>
<sequence length="504" mass="57439">MGLGKSLQCICLLWALMKRNEGLGQPILRRVLIVCPCTLLRNWEQELRKWLGFSAMTTYTIYAKTDVAKLLPFPSRSVVIIGYEKLLRSVEHFQDGDQSSFDLMICDEGHRLKNVALKANWILSSIPVRRRILLTATPIQNNLLELYALLNFVNPGILGDPNEFKADYDRPILASLQKDASEADVCFGRYKMKELNKILSKFLLRRTQDVMQKYLPPKAEYVVFSKPSVLQTVLYSHLADKALSVDDVWDQEKFLVYLDAYRKACNHPSLLYFAAEKADSPYSSVLTLFPVDYDPALLSVGDSSKLHVLASLLECVFADYPNDKVVIASNFSKTLNIIESYCVSVGYSYYRLDGAVSAEHRQKLVNSFNDRSDRTLIFLLSTKCGMVSKINALVFVVYEKRGGLRRFVLLGGIGLNLIGATRLVLYDIDWNPTYDIQTMARIWRDGQNQKRTCHVYRLLTAGTVEERMYIRQISKQELNCVVEEVVNTNIHGMNKLIVAKYILC</sequence>
<keyword evidence="5" id="KW-0378">Hydrolase</keyword>
<dbReference type="Gene3D" id="3.40.50.300">
    <property type="entry name" value="P-loop containing nucleotide triphosphate hydrolases"/>
    <property type="match status" value="1"/>
</dbReference>
<name>A0A183IH68_9BILA</name>
<dbReference type="EMBL" id="UZAM01007499">
    <property type="protein sequence ID" value="VDO99531.1"/>
    <property type="molecule type" value="Genomic_DNA"/>
</dbReference>
<protein>
    <recommendedName>
        <fullName evidence="2">DNA repair and recombination protein RAD54-like</fullName>
    </recommendedName>
    <alternativeName>
        <fullName evidence="8">Protein okra</fullName>
    </alternativeName>
</protein>
<feature type="domain" description="Helicase ATP-binding" evidence="10">
    <location>
        <begin position="1"/>
        <end position="156"/>
    </location>
</feature>
<evidence type="ECO:0000313" key="14">
    <source>
        <dbReference type="WBParaSite" id="SBAD_0000310501-mRNA-1"/>
    </source>
</evidence>
<proteinExistence type="predicted"/>
<dbReference type="InterPro" id="IPR050496">
    <property type="entry name" value="SNF2_RAD54_helicase_repair"/>
</dbReference>
<dbReference type="WBParaSite" id="SBAD_0000310501-mRNA-1">
    <property type="protein sequence ID" value="SBAD_0000310501-mRNA-1"/>
    <property type="gene ID" value="SBAD_0000310501"/>
</dbReference>
<dbReference type="GO" id="GO:0015616">
    <property type="term" value="F:DNA translocase activity"/>
    <property type="evidence" value="ECO:0007669"/>
    <property type="project" value="TreeGrafter"/>
</dbReference>
<dbReference type="OrthoDB" id="448448at2759"/>
<dbReference type="InterPro" id="IPR000330">
    <property type="entry name" value="SNF2_N"/>
</dbReference>
<dbReference type="SMART" id="SM00487">
    <property type="entry name" value="DEXDc"/>
    <property type="match status" value="1"/>
</dbReference>